<reference evidence="2" key="1">
    <citation type="submission" date="2024-05" db="EMBL/GenBank/DDBJ databases">
        <title>Alkalihalobacillus sp. strain MEB203 novel alkaliphilic bacterium from Lonar Lake, India.</title>
        <authorList>
            <person name="Joshi A."/>
            <person name="Thite S."/>
            <person name="Mengade P."/>
        </authorList>
    </citation>
    <scope>NUCLEOTIDE SEQUENCE</scope>
    <source>
        <strain evidence="2">MEB 203</strain>
    </source>
</reference>
<dbReference type="Proteomes" id="UP001148125">
    <property type="component" value="Unassembled WGS sequence"/>
</dbReference>
<evidence type="ECO:0000313" key="3">
    <source>
        <dbReference type="Proteomes" id="UP001148125"/>
    </source>
</evidence>
<dbReference type="Gene3D" id="3.40.50.720">
    <property type="entry name" value="NAD(P)-binding Rossmann-like Domain"/>
    <property type="match status" value="1"/>
</dbReference>
<dbReference type="InterPro" id="IPR050177">
    <property type="entry name" value="Lipid_A_modif_metabolic_enz"/>
</dbReference>
<dbReference type="EMBL" id="JAOTPO010000003">
    <property type="protein sequence ID" value="MDE5412755.1"/>
    <property type="molecule type" value="Genomic_DNA"/>
</dbReference>
<dbReference type="RefSeq" id="WP_275117395.1">
    <property type="nucleotide sequence ID" value="NZ_JAOTPO010000003.1"/>
</dbReference>
<organism evidence="2 3">
    <name type="scientific">Alkalihalobacterium chitinilyticum</name>
    <dbReference type="NCBI Taxonomy" id="2980103"/>
    <lineage>
        <taxon>Bacteria</taxon>
        <taxon>Bacillati</taxon>
        <taxon>Bacillota</taxon>
        <taxon>Bacilli</taxon>
        <taxon>Bacillales</taxon>
        <taxon>Bacillaceae</taxon>
        <taxon>Alkalihalobacterium</taxon>
    </lineage>
</organism>
<comment type="caution">
    <text evidence="2">The sequence shown here is derived from an EMBL/GenBank/DDBJ whole genome shotgun (WGS) entry which is preliminary data.</text>
</comment>
<dbReference type="InterPro" id="IPR036291">
    <property type="entry name" value="NAD(P)-bd_dom_sf"/>
</dbReference>
<dbReference type="InterPro" id="IPR001509">
    <property type="entry name" value="Epimerase_deHydtase"/>
</dbReference>
<name>A0ABT5VBV1_9BACI</name>
<accession>A0ABT5VBV1</accession>
<dbReference type="PANTHER" id="PTHR43245">
    <property type="entry name" value="BIFUNCTIONAL POLYMYXIN RESISTANCE PROTEIN ARNA"/>
    <property type="match status" value="1"/>
</dbReference>
<feature type="domain" description="NAD-dependent epimerase/dehydratase" evidence="1">
    <location>
        <begin position="4"/>
        <end position="207"/>
    </location>
</feature>
<protein>
    <submittedName>
        <fullName evidence="2">NAD-dependent epimerase/dehydratase family protein</fullName>
    </submittedName>
</protein>
<dbReference type="SUPFAM" id="SSF51735">
    <property type="entry name" value="NAD(P)-binding Rossmann-fold domains"/>
    <property type="match status" value="1"/>
</dbReference>
<evidence type="ECO:0000313" key="2">
    <source>
        <dbReference type="EMBL" id="MDE5412755.1"/>
    </source>
</evidence>
<keyword evidence="3" id="KW-1185">Reference proteome</keyword>
<evidence type="ECO:0000259" key="1">
    <source>
        <dbReference type="Pfam" id="PF01370"/>
    </source>
</evidence>
<proteinExistence type="predicted"/>
<gene>
    <name evidence="2" type="ORF">N7Z68_05115</name>
</gene>
<dbReference type="PANTHER" id="PTHR43245:SF13">
    <property type="entry name" value="UDP-D-APIOSE_UDP-D-XYLOSE SYNTHASE 2"/>
    <property type="match status" value="1"/>
</dbReference>
<dbReference type="Pfam" id="PF01370">
    <property type="entry name" value="Epimerase"/>
    <property type="match status" value="1"/>
</dbReference>
<sequence length="307" mass="34540">MKTALVLGGTMFFGKKLVERLLEEGVAVTIATRGQASDDFGDRVERLIVDREDKNTLEEALSKRSFDIVYDQSCFSPQEALDICDTLNGKISKLVFTSSGAVYDFGVNKIEGDFDPYTYSTSELKGRREYKGIFGYQEAKRVAEAVYFQKASFPVVAVRLPIVVGEADYTERLKFHVEKVVKEEPLHIPNLDNILDFITSDEAANFLFELGLSSFEGPINGSAPDDVSFRDLMKQIEDIVGTKAVYTDEQNENTMSPYALPASYSLCSKKAEQLGFTFRSVNDYIPELVQFYFKKVNGTRDETQENK</sequence>